<dbReference type="GO" id="GO:0004563">
    <property type="term" value="F:beta-N-acetylhexosaminidase activity"/>
    <property type="evidence" value="ECO:0007669"/>
    <property type="project" value="InterPro"/>
</dbReference>
<dbReference type="InterPro" id="IPR025705">
    <property type="entry name" value="Beta_hexosaminidase_sua/sub"/>
</dbReference>
<dbReference type="SUPFAM" id="SSF51445">
    <property type="entry name" value="(Trans)glycosidases"/>
    <property type="match status" value="1"/>
</dbReference>
<dbReference type="Pfam" id="PF00728">
    <property type="entry name" value="Glyco_hydro_20"/>
    <property type="match status" value="1"/>
</dbReference>
<comment type="similarity">
    <text evidence="1">Belongs to the glycosyl hydrolase 20 family.</text>
</comment>
<dbReference type="GO" id="GO:0005975">
    <property type="term" value="P:carbohydrate metabolic process"/>
    <property type="evidence" value="ECO:0007669"/>
    <property type="project" value="InterPro"/>
</dbReference>
<gene>
    <name evidence="5" type="ORF">SAMN04489798_0024</name>
</gene>
<feature type="domain" description="Glycoside hydrolase family 20 catalytic" evidence="4">
    <location>
        <begin position="171"/>
        <end position="478"/>
    </location>
</feature>
<evidence type="ECO:0000259" key="4">
    <source>
        <dbReference type="Pfam" id="PF00728"/>
    </source>
</evidence>
<dbReference type="OrthoDB" id="9763537at2"/>
<keyword evidence="2" id="KW-0378">Hydrolase</keyword>
<reference evidence="5 6" key="1">
    <citation type="submission" date="2016-10" db="EMBL/GenBank/DDBJ databases">
        <authorList>
            <person name="de Groot N.N."/>
        </authorList>
    </citation>
    <scope>NUCLEOTIDE SEQUENCE [LARGE SCALE GENOMIC DNA]</scope>
    <source>
        <strain evidence="5 6">CECT 7543</strain>
    </source>
</reference>
<evidence type="ECO:0000313" key="5">
    <source>
        <dbReference type="EMBL" id="SDN33590.1"/>
    </source>
</evidence>
<organism evidence="5 6">
    <name type="scientific">Pseudomonas arsenicoxydans</name>
    <dbReference type="NCBI Taxonomy" id="702115"/>
    <lineage>
        <taxon>Bacteria</taxon>
        <taxon>Pseudomonadati</taxon>
        <taxon>Pseudomonadota</taxon>
        <taxon>Gammaproteobacteria</taxon>
        <taxon>Pseudomonadales</taxon>
        <taxon>Pseudomonadaceae</taxon>
        <taxon>Pseudomonas</taxon>
    </lineage>
</organism>
<protein>
    <submittedName>
        <fullName evidence="5">Hexosaminidase</fullName>
    </submittedName>
</protein>
<proteinExistence type="inferred from homology"/>
<evidence type="ECO:0000256" key="3">
    <source>
        <dbReference type="PIRSR" id="PIRSR625705-1"/>
    </source>
</evidence>
<evidence type="ECO:0000256" key="2">
    <source>
        <dbReference type="ARBA" id="ARBA00022801"/>
    </source>
</evidence>
<dbReference type="AlphaFoldDB" id="A0A1H0AJ63"/>
<evidence type="ECO:0000313" key="6">
    <source>
        <dbReference type="Proteomes" id="UP000198827"/>
    </source>
</evidence>
<evidence type="ECO:0000256" key="1">
    <source>
        <dbReference type="ARBA" id="ARBA00006285"/>
    </source>
</evidence>
<name>A0A1H0AJ63_9PSED</name>
<dbReference type="Gene3D" id="3.30.379.10">
    <property type="entry name" value="Chitobiase/beta-hexosaminidase domain 2-like"/>
    <property type="match status" value="1"/>
</dbReference>
<dbReference type="EMBL" id="LT629705">
    <property type="protein sequence ID" value="SDN33590.1"/>
    <property type="molecule type" value="Genomic_DNA"/>
</dbReference>
<dbReference type="InterPro" id="IPR015883">
    <property type="entry name" value="Glyco_hydro_20_cat"/>
</dbReference>
<dbReference type="PANTHER" id="PTHR43678">
    <property type="entry name" value="PUTATIVE (AFU_ORTHOLOGUE AFUA_2G00640)-RELATED"/>
    <property type="match status" value="1"/>
</dbReference>
<accession>A0A1H0AJ63</accession>
<dbReference type="InterPro" id="IPR029018">
    <property type="entry name" value="Hex-like_dom2"/>
</dbReference>
<dbReference type="CDD" id="cd06564">
    <property type="entry name" value="GH20_DspB_LnbB-like"/>
    <property type="match status" value="1"/>
</dbReference>
<dbReference type="Gene3D" id="3.20.20.80">
    <property type="entry name" value="Glycosidases"/>
    <property type="match status" value="1"/>
</dbReference>
<dbReference type="InterPro" id="IPR052764">
    <property type="entry name" value="GH20_Enzymes"/>
</dbReference>
<dbReference type="PANTHER" id="PTHR43678:SF1">
    <property type="entry name" value="BETA-N-ACETYLHEXOSAMINIDASE"/>
    <property type="match status" value="1"/>
</dbReference>
<dbReference type="PRINTS" id="PR00738">
    <property type="entry name" value="GLHYDRLASE20"/>
</dbReference>
<sequence length="530" mass="58447">MRSPASPPLSSAAKAVHPTANTLSERFAWTGLSPAVRHAQPVTGAACTLSESTRILIDDERIRPLATRLAFGFAVAAGLSQPPAVMLVSGSPRQSRGDVVLNLSAPDTAQVPIPAKGLNEAYRIDITDAIRVTAKTLEAMARALTTLHKAALVCATLAPGVVIDAPAHSERSVLLDVGRKYYSPEWIKNLLREMAWNQLNTLYLHLTDNEGVRIVFPSHPGLSSADAWSAEELKEILDTAASYHINVIPGIESPGHMKFILRNKPEFQLHLSDGTVVPKALDFSIPAARRFVKELLKDVFDLFPDCTHVNLEADEYFLAPITSHNTPQQAEYARQSSGKPGASSRDGVRQFVNELASFVRENGKTARMWNDAVVQDNQVIKVDTAVEILCWSIWGSVRSEKNVQALINAGYSVLNAHGDFYFVIRSDWSNLVDRKHSPYGLYDFWRPNYFMDNAGQSVTIIDSSHPAMKGAGIQVWADEPDYLSAEKIWSHLIPWMQPTGQRLWGSLHAANTMKEVKLITRSVAFAPPER</sequence>
<feature type="active site" description="Proton donor" evidence="3">
    <location>
        <position position="315"/>
    </location>
</feature>
<dbReference type="InterPro" id="IPR017853">
    <property type="entry name" value="GH"/>
</dbReference>
<dbReference type="Proteomes" id="UP000198827">
    <property type="component" value="Chromosome I"/>
</dbReference>